<keyword evidence="3 7" id="KW-0812">Transmembrane</keyword>
<evidence type="ECO:0000256" key="2">
    <source>
        <dbReference type="ARBA" id="ARBA00008432"/>
    </source>
</evidence>
<feature type="transmembrane region" description="Helical" evidence="7">
    <location>
        <begin position="83"/>
        <end position="105"/>
    </location>
</feature>
<feature type="transmembrane region" description="Helical" evidence="7">
    <location>
        <begin position="141"/>
        <end position="165"/>
    </location>
</feature>
<proteinExistence type="inferred from homology"/>
<dbReference type="InterPro" id="IPR044772">
    <property type="entry name" value="NO3_transporter"/>
</dbReference>
<feature type="transmembrane region" description="Helical" evidence="7">
    <location>
        <begin position="336"/>
        <end position="357"/>
    </location>
</feature>
<feature type="transmembrane region" description="Helical" evidence="7">
    <location>
        <begin position="214"/>
        <end position="237"/>
    </location>
</feature>
<protein>
    <submittedName>
        <fullName evidence="9">MFS transporter</fullName>
    </submittedName>
</protein>
<dbReference type="Proteomes" id="UP000295781">
    <property type="component" value="Chromosome"/>
</dbReference>
<dbReference type="Pfam" id="PF07690">
    <property type="entry name" value="MFS_1"/>
    <property type="match status" value="1"/>
</dbReference>
<dbReference type="GO" id="GO:0042128">
    <property type="term" value="P:nitrate assimilation"/>
    <property type="evidence" value="ECO:0007669"/>
    <property type="project" value="UniProtKB-KW"/>
</dbReference>
<dbReference type="Gene3D" id="1.20.1250.20">
    <property type="entry name" value="MFS general substrate transporter like domains"/>
    <property type="match status" value="2"/>
</dbReference>
<dbReference type="PANTHER" id="PTHR23515">
    <property type="entry name" value="HIGH-AFFINITY NITRATE TRANSPORTER 2.3"/>
    <property type="match status" value="1"/>
</dbReference>
<evidence type="ECO:0000256" key="5">
    <source>
        <dbReference type="ARBA" id="ARBA00023063"/>
    </source>
</evidence>
<dbReference type="PROSITE" id="PS50850">
    <property type="entry name" value="MFS"/>
    <property type="match status" value="1"/>
</dbReference>
<evidence type="ECO:0000256" key="4">
    <source>
        <dbReference type="ARBA" id="ARBA00022989"/>
    </source>
</evidence>
<evidence type="ECO:0000256" key="6">
    <source>
        <dbReference type="ARBA" id="ARBA00023136"/>
    </source>
</evidence>
<dbReference type="GO" id="GO:0015112">
    <property type="term" value="F:nitrate transmembrane transporter activity"/>
    <property type="evidence" value="ECO:0007669"/>
    <property type="project" value="InterPro"/>
</dbReference>
<keyword evidence="4 7" id="KW-1133">Transmembrane helix</keyword>
<dbReference type="RefSeq" id="WP_207213833.1">
    <property type="nucleotide sequence ID" value="NZ_CP012670.1"/>
</dbReference>
<dbReference type="PROSITE" id="PS51257">
    <property type="entry name" value="PROKAR_LIPOPROTEIN"/>
    <property type="match status" value="1"/>
</dbReference>
<evidence type="ECO:0000256" key="1">
    <source>
        <dbReference type="ARBA" id="ARBA00004141"/>
    </source>
</evidence>
<organism evidence="9 10">
    <name type="scientific">Sorangium cellulosum</name>
    <name type="common">Polyangium cellulosum</name>
    <dbReference type="NCBI Taxonomy" id="56"/>
    <lineage>
        <taxon>Bacteria</taxon>
        <taxon>Pseudomonadati</taxon>
        <taxon>Myxococcota</taxon>
        <taxon>Polyangia</taxon>
        <taxon>Polyangiales</taxon>
        <taxon>Polyangiaceae</taxon>
        <taxon>Sorangium</taxon>
    </lineage>
</organism>
<dbReference type="AlphaFoldDB" id="A0A4P2Q0L6"/>
<evidence type="ECO:0000256" key="3">
    <source>
        <dbReference type="ARBA" id="ARBA00022692"/>
    </source>
</evidence>
<keyword evidence="6 7" id="KW-0472">Membrane</keyword>
<dbReference type="InterPro" id="IPR020846">
    <property type="entry name" value="MFS_dom"/>
</dbReference>
<evidence type="ECO:0000313" key="10">
    <source>
        <dbReference type="Proteomes" id="UP000295781"/>
    </source>
</evidence>
<sequence length="403" mass="40944">MRSESRPPAELRGNALQLTMATGAFAACFAVFGSVSAMMPILKRRLDLGPVEVSLALAIPVLLGSLGRVPLGMLADRYGGRRVFLAVLAASAVAVGLMGAVASYGQLLACGFALGIALASFSVGVGFVSRWYPASRQGAALGVYGAGNVGQSLAAFGAPLVAGALGFRWGFWAFGLIALGWLVAFAALARDAGPPQPARPLRDVLRPLADRRSWALSLYYFLTFGGFVAMAVYLPTFLTDLFHLTPQDAGLRTAGFVVLATAARPLGGVLADRVGGRRILLAVFPAIAAMAALMAVPAIGAFTVGALGMAAAIGLGNGAVFKLVPEYFPASIGSVTGLVGAAGGLGGFFPPLALGVVHQATGAYAPGFALLGAFALACLALLWASGRPAHATAQGATRARDLA</sequence>
<comment type="similarity">
    <text evidence="2">Belongs to the major facilitator superfamily. Nitrate/nitrite porter (TC 2.A.1.8) family.</text>
</comment>
<feature type="transmembrane region" description="Helical" evidence="7">
    <location>
        <begin position="305"/>
        <end position="324"/>
    </location>
</feature>
<dbReference type="InterPro" id="IPR011701">
    <property type="entry name" value="MFS"/>
</dbReference>
<dbReference type="InterPro" id="IPR036259">
    <property type="entry name" value="MFS_trans_sf"/>
</dbReference>
<dbReference type="EMBL" id="CP012670">
    <property type="protein sequence ID" value="AUX22436.1"/>
    <property type="molecule type" value="Genomic_DNA"/>
</dbReference>
<dbReference type="GO" id="GO:0016020">
    <property type="term" value="C:membrane"/>
    <property type="evidence" value="ECO:0007669"/>
    <property type="project" value="UniProtKB-SubCell"/>
</dbReference>
<feature type="domain" description="Major facilitator superfamily (MFS) profile" evidence="8">
    <location>
        <begin position="16"/>
        <end position="390"/>
    </location>
</feature>
<evidence type="ECO:0000259" key="8">
    <source>
        <dbReference type="PROSITE" id="PS50850"/>
    </source>
</evidence>
<gene>
    <name evidence="9" type="ORF">SOCEGT47_029390</name>
</gene>
<feature type="transmembrane region" description="Helical" evidence="7">
    <location>
        <begin position="363"/>
        <end position="384"/>
    </location>
</feature>
<dbReference type="SUPFAM" id="SSF103473">
    <property type="entry name" value="MFS general substrate transporter"/>
    <property type="match status" value="1"/>
</dbReference>
<comment type="subcellular location">
    <subcellularLocation>
        <location evidence="1">Membrane</location>
        <topology evidence="1">Multi-pass membrane protein</topology>
    </subcellularLocation>
</comment>
<evidence type="ECO:0000313" key="9">
    <source>
        <dbReference type="EMBL" id="AUX22436.1"/>
    </source>
</evidence>
<evidence type="ECO:0000256" key="7">
    <source>
        <dbReference type="SAM" id="Phobius"/>
    </source>
</evidence>
<accession>A0A4P2Q0L6</accession>
<feature type="transmembrane region" description="Helical" evidence="7">
    <location>
        <begin position="249"/>
        <end position="267"/>
    </location>
</feature>
<keyword evidence="5" id="KW-0534">Nitrate assimilation</keyword>
<feature type="transmembrane region" description="Helical" evidence="7">
    <location>
        <begin position="171"/>
        <end position="193"/>
    </location>
</feature>
<feature type="transmembrane region" description="Helical" evidence="7">
    <location>
        <begin position="279"/>
        <end position="299"/>
    </location>
</feature>
<reference evidence="9 10" key="1">
    <citation type="submission" date="2015-09" db="EMBL/GenBank/DDBJ databases">
        <title>Sorangium comparison.</title>
        <authorList>
            <person name="Zaburannyi N."/>
            <person name="Bunk B."/>
            <person name="Overmann J."/>
            <person name="Mueller R."/>
        </authorList>
    </citation>
    <scope>NUCLEOTIDE SEQUENCE [LARGE SCALE GENOMIC DNA]</scope>
    <source>
        <strain evidence="9 10">So ceGT47</strain>
    </source>
</reference>
<feature type="transmembrane region" description="Helical" evidence="7">
    <location>
        <begin position="111"/>
        <end position="129"/>
    </location>
</feature>
<feature type="transmembrane region" description="Helical" evidence="7">
    <location>
        <begin position="21"/>
        <end position="41"/>
    </location>
</feature>
<name>A0A4P2Q0L6_SORCE</name>